<feature type="chain" id="PRO_5039482211" description="YusW-like protein" evidence="2">
    <location>
        <begin position="21"/>
        <end position="200"/>
    </location>
</feature>
<reference evidence="3" key="1">
    <citation type="journal article" date="2021" name="PeerJ">
        <title>Extensive microbial diversity within the chicken gut microbiome revealed by metagenomics and culture.</title>
        <authorList>
            <person name="Gilroy R."/>
            <person name="Ravi A."/>
            <person name="Getino M."/>
            <person name="Pursley I."/>
            <person name="Horton D.L."/>
            <person name="Alikhan N.F."/>
            <person name="Baker D."/>
            <person name="Gharbi K."/>
            <person name="Hall N."/>
            <person name="Watson M."/>
            <person name="Adriaenssens E.M."/>
            <person name="Foster-Nyarko E."/>
            <person name="Jarju S."/>
            <person name="Secka A."/>
            <person name="Antonio M."/>
            <person name="Oren A."/>
            <person name="Chaudhuri R.R."/>
            <person name="La Ragione R."/>
            <person name="Hildebrand F."/>
            <person name="Pallen M.J."/>
        </authorList>
    </citation>
    <scope>NUCLEOTIDE SEQUENCE</scope>
    <source>
        <strain evidence="3">ChiGjej4B4-12881</strain>
    </source>
</reference>
<dbReference type="Proteomes" id="UP000886780">
    <property type="component" value="Unassembled WGS sequence"/>
</dbReference>
<dbReference type="EMBL" id="DXEU01000198">
    <property type="protein sequence ID" value="HIX53284.1"/>
    <property type="molecule type" value="Genomic_DNA"/>
</dbReference>
<protein>
    <recommendedName>
        <fullName evidence="5">YusW-like protein</fullName>
    </recommendedName>
</protein>
<evidence type="ECO:0000313" key="3">
    <source>
        <dbReference type="EMBL" id="HIX53284.1"/>
    </source>
</evidence>
<feature type="region of interest" description="Disordered" evidence="1">
    <location>
        <begin position="39"/>
        <end position="77"/>
    </location>
</feature>
<feature type="compositionally biased region" description="Acidic residues" evidence="1">
    <location>
        <begin position="39"/>
        <end position="48"/>
    </location>
</feature>
<keyword evidence="2" id="KW-0732">Signal</keyword>
<name>A0A9D1W6J2_9FIRM</name>
<gene>
    <name evidence="3" type="ORF">IAA28_10850</name>
</gene>
<accession>A0A9D1W6J2</accession>
<evidence type="ECO:0008006" key="5">
    <source>
        <dbReference type="Google" id="ProtNLM"/>
    </source>
</evidence>
<dbReference type="AlphaFoldDB" id="A0A9D1W6J2"/>
<reference evidence="3" key="2">
    <citation type="submission" date="2021-04" db="EMBL/GenBank/DDBJ databases">
        <authorList>
            <person name="Gilroy R."/>
        </authorList>
    </citation>
    <scope>NUCLEOTIDE SEQUENCE</scope>
    <source>
        <strain evidence="3">ChiGjej4B4-12881</strain>
    </source>
</reference>
<dbReference type="PROSITE" id="PS51257">
    <property type="entry name" value="PROKAR_LIPOPROTEIN"/>
    <property type="match status" value="1"/>
</dbReference>
<evidence type="ECO:0000313" key="4">
    <source>
        <dbReference type="Proteomes" id="UP000886780"/>
    </source>
</evidence>
<evidence type="ECO:0000256" key="2">
    <source>
        <dbReference type="SAM" id="SignalP"/>
    </source>
</evidence>
<sequence length="200" mass="21815">MKRKYALALLLAFAVSSVTACGSAEENADAILTLLGVDSEETEEETEAPETTAAVSEAETERAAEGEPKAASGDSSAVPFDETEIYDTIVDILDTNFADNPHSLEFNRYTQKLNLYIQAPDSLREALDGRDPEIMAAWGEVRDNMGNLGAQLWELVQITGGVEAVDLFMVEELKEDSSEYGVEDVLLAFENGELVYDYGE</sequence>
<proteinExistence type="predicted"/>
<comment type="caution">
    <text evidence="3">The sequence shown here is derived from an EMBL/GenBank/DDBJ whole genome shotgun (WGS) entry which is preliminary data.</text>
</comment>
<feature type="signal peptide" evidence="2">
    <location>
        <begin position="1"/>
        <end position="20"/>
    </location>
</feature>
<feature type="compositionally biased region" description="Basic and acidic residues" evidence="1">
    <location>
        <begin position="59"/>
        <end position="68"/>
    </location>
</feature>
<organism evidence="3 4">
    <name type="scientific">Candidatus Lachnoclostridium stercoripullorum</name>
    <dbReference type="NCBI Taxonomy" id="2838635"/>
    <lineage>
        <taxon>Bacteria</taxon>
        <taxon>Bacillati</taxon>
        <taxon>Bacillota</taxon>
        <taxon>Clostridia</taxon>
        <taxon>Lachnospirales</taxon>
        <taxon>Lachnospiraceae</taxon>
    </lineage>
</organism>
<evidence type="ECO:0000256" key="1">
    <source>
        <dbReference type="SAM" id="MobiDB-lite"/>
    </source>
</evidence>